<proteinExistence type="predicted"/>
<dbReference type="Proteomes" id="UP000784294">
    <property type="component" value="Unassembled WGS sequence"/>
</dbReference>
<name>A0A3S5CNL5_9PLAT</name>
<feature type="region of interest" description="Disordered" evidence="1">
    <location>
        <begin position="63"/>
        <end position="82"/>
    </location>
</feature>
<dbReference type="AlphaFoldDB" id="A0A3S5CNL5"/>
<accession>A0A3S5CNL5</accession>
<comment type="caution">
    <text evidence="2">The sequence shown here is derived from an EMBL/GenBank/DDBJ whole genome shotgun (WGS) entry which is preliminary data.</text>
</comment>
<evidence type="ECO:0000256" key="1">
    <source>
        <dbReference type="SAM" id="MobiDB-lite"/>
    </source>
</evidence>
<reference evidence="2" key="1">
    <citation type="submission" date="2018-11" db="EMBL/GenBank/DDBJ databases">
        <authorList>
            <consortium name="Pathogen Informatics"/>
        </authorList>
    </citation>
    <scope>NUCLEOTIDE SEQUENCE</scope>
</reference>
<protein>
    <submittedName>
        <fullName evidence="2">Uncharacterized protein</fullName>
    </submittedName>
</protein>
<gene>
    <name evidence="2" type="ORF">PXEA_LOCUS17082</name>
</gene>
<keyword evidence="3" id="KW-1185">Reference proteome</keyword>
<evidence type="ECO:0000313" key="2">
    <source>
        <dbReference type="EMBL" id="VEL23642.1"/>
    </source>
</evidence>
<organism evidence="2 3">
    <name type="scientific">Protopolystoma xenopodis</name>
    <dbReference type="NCBI Taxonomy" id="117903"/>
    <lineage>
        <taxon>Eukaryota</taxon>
        <taxon>Metazoa</taxon>
        <taxon>Spiralia</taxon>
        <taxon>Lophotrochozoa</taxon>
        <taxon>Platyhelminthes</taxon>
        <taxon>Monogenea</taxon>
        <taxon>Polyopisthocotylea</taxon>
        <taxon>Polystomatidea</taxon>
        <taxon>Polystomatidae</taxon>
        <taxon>Protopolystoma</taxon>
    </lineage>
</organism>
<evidence type="ECO:0000313" key="3">
    <source>
        <dbReference type="Proteomes" id="UP000784294"/>
    </source>
</evidence>
<dbReference type="EMBL" id="CAAALY010063008">
    <property type="protein sequence ID" value="VEL23642.1"/>
    <property type="molecule type" value="Genomic_DNA"/>
</dbReference>
<sequence length="82" mass="8977">MVSLLPFFASARQPNDHVWERLELVLELVQWMISAGFEVGHCQAALDDVVDVLLELNSPDSPFAASTSTDMAHTLTPPSTPI</sequence>